<comment type="caution">
    <text evidence="1">The sequence shown here is derived from an EMBL/GenBank/DDBJ whole genome shotgun (WGS) entry which is preliminary data.</text>
</comment>
<dbReference type="OrthoDB" id="9133428at2"/>
<accession>A0A3R7ET33</accession>
<name>A0A3R7ET33_9BURK</name>
<evidence type="ECO:0000313" key="1">
    <source>
        <dbReference type="EMBL" id="RKF46167.1"/>
    </source>
</evidence>
<evidence type="ECO:0000313" key="2">
    <source>
        <dbReference type="Proteomes" id="UP000283709"/>
    </source>
</evidence>
<dbReference type="EMBL" id="MCAS01000013">
    <property type="protein sequence ID" value="RKF46167.1"/>
    <property type="molecule type" value="Genomic_DNA"/>
</dbReference>
<dbReference type="AlphaFoldDB" id="A0A3R7ET33"/>
<organism evidence="1 2">
    <name type="scientific">Paraburkholderia fungorum</name>
    <dbReference type="NCBI Taxonomy" id="134537"/>
    <lineage>
        <taxon>Bacteria</taxon>
        <taxon>Pseudomonadati</taxon>
        <taxon>Pseudomonadota</taxon>
        <taxon>Betaproteobacteria</taxon>
        <taxon>Burkholderiales</taxon>
        <taxon>Burkholderiaceae</taxon>
        <taxon>Paraburkholderia</taxon>
    </lineage>
</organism>
<reference evidence="1 2" key="1">
    <citation type="submission" date="2016-07" db="EMBL/GenBank/DDBJ databases">
        <title>Genome analysis of Burkholderia fungorum ES3-20.</title>
        <authorList>
            <person name="Xu D."/>
            <person name="Yao R."/>
            <person name="Zheng S."/>
        </authorList>
    </citation>
    <scope>NUCLEOTIDE SEQUENCE [LARGE SCALE GENOMIC DNA]</scope>
    <source>
        <strain evidence="1 2">ES3-20</strain>
    </source>
</reference>
<protein>
    <submittedName>
        <fullName evidence="1">Uncharacterized protein</fullName>
    </submittedName>
</protein>
<dbReference type="Proteomes" id="UP000283709">
    <property type="component" value="Unassembled WGS sequence"/>
</dbReference>
<proteinExistence type="predicted"/>
<gene>
    <name evidence="1" type="ORF">BCY88_25100</name>
</gene>
<dbReference type="RefSeq" id="WP_120345109.1">
    <property type="nucleotide sequence ID" value="NZ_MCAS01000013.1"/>
</dbReference>
<sequence>MGIQVVVVARSLAEVAEKLRSAAPFAEIFPLQGGVFGISIPFKVVGDLGEQVVLGYISAFEHFDLWAGEWKPPK</sequence>